<organism evidence="1 2">
    <name type="scientific">Lasiodiplodia mahajangana</name>
    <dbReference type="NCBI Taxonomy" id="1108764"/>
    <lineage>
        <taxon>Eukaryota</taxon>
        <taxon>Fungi</taxon>
        <taxon>Dikarya</taxon>
        <taxon>Ascomycota</taxon>
        <taxon>Pezizomycotina</taxon>
        <taxon>Dothideomycetes</taxon>
        <taxon>Dothideomycetes incertae sedis</taxon>
        <taxon>Botryosphaeriales</taxon>
        <taxon>Botryosphaeriaceae</taxon>
        <taxon>Lasiodiplodia</taxon>
    </lineage>
</organism>
<evidence type="ECO:0000313" key="1">
    <source>
        <dbReference type="EMBL" id="KAJ8130581.1"/>
    </source>
</evidence>
<protein>
    <submittedName>
        <fullName evidence="1">Uncharacterized protein</fullName>
    </submittedName>
</protein>
<evidence type="ECO:0000313" key="2">
    <source>
        <dbReference type="Proteomes" id="UP001153332"/>
    </source>
</evidence>
<comment type="caution">
    <text evidence="1">The sequence shown here is derived from an EMBL/GenBank/DDBJ whole genome shotgun (WGS) entry which is preliminary data.</text>
</comment>
<dbReference type="Proteomes" id="UP001153332">
    <property type="component" value="Unassembled WGS sequence"/>
</dbReference>
<gene>
    <name evidence="1" type="ORF">O1611_g3050</name>
</gene>
<dbReference type="EMBL" id="JAPUUL010000466">
    <property type="protein sequence ID" value="KAJ8130581.1"/>
    <property type="molecule type" value="Genomic_DNA"/>
</dbReference>
<reference evidence="1" key="1">
    <citation type="submission" date="2022-12" db="EMBL/GenBank/DDBJ databases">
        <title>Genome Sequence of Lasiodiplodia mahajangana.</title>
        <authorList>
            <person name="Buettner E."/>
        </authorList>
    </citation>
    <scope>NUCLEOTIDE SEQUENCE</scope>
    <source>
        <strain evidence="1">VT137</strain>
    </source>
</reference>
<keyword evidence="2" id="KW-1185">Reference proteome</keyword>
<accession>A0ACC2JSU8</accession>
<proteinExistence type="predicted"/>
<sequence>MIYKSLKKVDNEPFSQERLFQDEPDKLLDYLQLSQGPSFHHLGQSWGGMLCVAFAARRTEGLWRLVLASGLVSKELADGGIDQLGDRMSQEMRQALDESD</sequence>
<name>A0ACC2JSU8_9PEZI</name>